<dbReference type="InterPro" id="IPR025246">
    <property type="entry name" value="IS30-like_HTH"/>
</dbReference>
<dbReference type="InterPro" id="IPR054588">
    <property type="entry name" value="Csa3_N"/>
</dbReference>
<dbReference type="GeneID" id="33319939"/>
<keyword evidence="4" id="KW-1185">Reference proteome</keyword>
<evidence type="ECO:0000259" key="1">
    <source>
        <dbReference type="Pfam" id="PF13936"/>
    </source>
</evidence>
<accession>A0A2Z2MK82</accession>
<feature type="domain" description="Csa3 N-terminal" evidence="2">
    <location>
        <begin position="2"/>
        <end position="122"/>
    </location>
</feature>
<sequence length="225" mass="24791">MLVVFPVGFDERFIVRALVRKREGANGLEAGDKLLAIVPKGYQGEQRTVNAINAIKNITSPIIGGEHMVILEVPLNGEEIVTKISHAINDNLTNDRLILAVLSGGMRPLIVSTLLALLTIEDVRVIVESDFENLSGHISLELGPFLAPSNRRWTRIICGFLDGKSVRKISEELGVSPATISNELKEMTKYGLVKAEKPDGRAPRYKATNAGRLYLKIKGERCYED</sequence>
<dbReference type="KEGG" id="tprf:A3L09_05950"/>
<dbReference type="RefSeq" id="WP_088858087.1">
    <property type="nucleotide sequence ID" value="NZ_CP014862.1"/>
</dbReference>
<dbReference type="Pfam" id="PF13936">
    <property type="entry name" value="HTH_38"/>
    <property type="match status" value="1"/>
</dbReference>
<feature type="domain" description="Transposase IS30-like HTH" evidence="1">
    <location>
        <begin position="161"/>
        <end position="185"/>
    </location>
</feature>
<gene>
    <name evidence="3" type="ORF">A3L09_05950</name>
</gene>
<organism evidence="3 4">
    <name type="scientific">Thermococcus profundus</name>
    <dbReference type="NCBI Taxonomy" id="49899"/>
    <lineage>
        <taxon>Archaea</taxon>
        <taxon>Methanobacteriati</taxon>
        <taxon>Methanobacteriota</taxon>
        <taxon>Thermococci</taxon>
        <taxon>Thermococcales</taxon>
        <taxon>Thermococcaceae</taxon>
        <taxon>Thermococcus</taxon>
    </lineage>
</organism>
<dbReference type="InterPro" id="IPR010163">
    <property type="entry name" value="Csa3"/>
</dbReference>
<evidence type="ECO:0000259" key="2">
    <source>
        <dbReference type="Pfam" id="PF22662"/>
    </source>
</evidence>
<dbReference type="Proteomes" id="UP000250179">
    <property type="component" value="Chromosome"/>
</dbReference>
<dbReference type="SUPFAM" id="SSF46785">
    <property type="entry name" value="Winged helix' DNA-binding domain"/>
    <property type="match status" value="1"/>
</dbReference>
<dbReference type="EMBL" id="CP014862">
    <property type="protein sequence ID" value="ASJ02831.1"/>
    <property type="molecule type" value="Genomic_DNA"/>
</dbReference>
<dbReference type="InterPro" id="IPR036388">
    <property type="entry name" value="WH-like_DNA-bd_sf"/>
</dbReference>
<dbReference type="Pfam" id="PF22662">
    <property type="entry name" value="Csa3_N"/>
    <property type="match status" value="1"/>
</dbReference>
<evidence type="ECO:0000313" key="4">
    <source>
        <dbReference type="Proteomes" id="UP000250179"/>
    </source>
</evidence>
<dbReference type="OrthoDB" id="97174at2157"/>
<proteinExistence type="predicted"/>
<evidence type="ECO:0000313" key="3">
    <source>
        <dbReference type="EMBL" id="ASJ02831.1"/>
    </source>
</evidence>
<dbReference type="Gene3D" id="1.10.10.10">
    <property type="entry name" value="Winged helix-like DNA-binding domain superfamily/Winged helix DNA-binding domain"/>
    <property type="match status" value="1"/>
</dbReference>
<name>A0A2Z2MK82_THEPR</name>
<protein>
    <submittedName>
        <fullName evidence="3">CRISPR-associated transcriptional regulator Csa3</fullName>
    </submittedName>
</protein>
<dbReference type="InterPro" id="IPR036390">
    <property type="entry name" value="WH_DNA-bd_sf"/>
</dbReference>
<dbReference type="NCBIfam" id="TIGR01884">
    <property type="entry name" value="cas_HTH"/>
    <property type="match status" value="1"/>
</dbReference>
<dbReference type="Gene3D" id="3.40.50.11700">
    <property type="match status" value="1"/>
</dbReference>
<reference evidence="3 4" key="1">
    <citation type="submission" date="2016-03" db="EMBL/GenBank/DDBJ databases">
        <title>Complete genome sequence of Thermococcus profundus strain DT5432.</title>
        <authorList>
            <person name="Oger P.M."/>
        </authorList>
    </citation>
    <scope>NUCLEOTIDE SEQUENCE [LARGE SCALE GENOMIC DNA]</scope>
    <source>
        <strain evidence="3 4">DT 5432</strain>
    </source>
</reference>
<dbReference type="AlphaFoldDB" id="A0A2Z2MK82"/>